<dbReference type="InterPro" id="IPR006638">
    <property type="entry name" value="Elp3/MiaA/NifB-like_rSAM"/>
</dbReference>
<feature type="domain" description="Radical SAM core" evidence="9">
    <location>
        <begin position="169"/>
        <end position="400"/>
    </location>
</feature>
<dbReference type="EMBL" id="NJBN01000002">
    <property type="protein sequence ID" value="TKJ41603.1"/>
    <property type="molecule type" value="Genomic_DNA"/>
</dbReference>
<dbReference type="Proteomes" id="UP000319619">
    <property type="component" value="Unassembled WGS sequence"/>
</dbReference>
<dbReference type="InterPro" id="IPR058240">
    <property type="entry name" value="rSAM_sf"/>
</dbReference>
<dbReference type="SUPFAM" id="SSF102114">
    <property type="entry name" value="Radical SAM enzymes"/>
    <property type="match status" value="1"/>
</dbReference>
<keyword evidence="2" id="KW-0489">Methyltransferase</keyword>
<dbReference type="SMART" id="SM00729">
    <property type="entry name" value="Elp3"/>
    <property type="match status" value="1"/>
</dbReference>
<keyword evidence="5" id="KW-0479">Metal-binding</keyword>
<reference evidence="10 11" key="1">
    <citation type="submission" date="2017-06" db="EMBL/GenBank/DDBJ databases">
        <title>Novel microbial phyla capable of carbon fixation and sulfur reduction in deep-sea sediments.</title>
        <authorList>
            <person name="Huang J."/>
            <person name="Baker B."/>
            <person name="Wang Y."/>
        </authorList>
    </citation>
    <scope>NUCLEOTIDE SEQUENCE [LARGE SCALE GENOMIC DNA]</scope>
    <source>
        <strain evidence="10">B3_LCP</strain>
    </source>
</reference>
<dbReference type="AlphaFoldDB" id="A0A532V319"/>
<evidence type="ECO:0000313" key="10">
    <source>
        <dbReference type="EMBL" id="TKJ41603.1"/>
    </source>
</evidence>
<dbReference type="SFLD" id="SFLDG01082">
    <property type="entry name" value="B12-binding_domain_containing"/>
    <property type="match status" value="1"/>
</dbReference>
<dbReference type="GO" id="GO:0046872">
    <property type="term" value="F:metal ion binding"/>
    <property type="evidence" value="ECO:0007669"/>
    <property type="project" value="UniProtKB-KW"/>
</dbReference>
<evidence type="ECO:0000256" key="1">
    <source>
        <dbReference type="ARBA" id="ARBA00001966"/>
    </source>
</evidence>
<keyword evidence="4" id="KW-0949">S-adenosyl-L-methionine</keyword>
<evidence type="ECO:0000256" key="6">
    <source>
        <dbReference type="ARBA" id="ARBA00023004"/>
    </source>
</evidence>
<dbReference type="SFLD" id="SFLDS00029">
    <property type="entry name" value="Radical_SAM"/>
    <property type="match status" value="1"/>
</dbReference>
<accession>A0A532V319</accession>
<dbReference type="CDD" id="cd01335">
    <property type="entry name" value="Radical_SAM"/>
    <property type="match status" value="1"/>
</dbReference>
<dbReference type="Gene3D" id="3.20.20.70">
    <property type="entry name" value="Aldolase class I"/>
    <property type="match status" value="1"/>
</dbReference>
<evidence type="ECO:0000256" key="5">
    <source>
        <dbReference type="ARBA" id="ARBA00022723"/>
    </source>
</evidence>
<dbReference type="SUPFAM" id="SSF52242">
    <property type="entry name" value="Cobalamin (vitamin B12)-binding domain"/>
    <property type="match status" value="1"/>
</dbReference>
<evidence type="ECO:0000256" key="3">
    <source>
        <dbReference type="ARBA" id="ARBA00022679"/>
    </source>
</evidence>
<dbReference type="InterPro" id="IPR006158">
    <property type="entry name" value="Cobalamin-bd"/>
</dbReference>
<dbReference type="Pfam" id="PF04055">
    <property type="entry name" value="Radical_SAM"/>
    <property type="match status" value="1"/>
</dbReference>
<evidence type="ECO:0000256" key="4">
    <source>
        <dbReference type="ARBA" id="ARBA00022691"/>
    </source>
</evidence>
<dbReference type="InterPro" id="IPR036724">
    <property type="entry name" value="Cobalamin-bd_sf"/>
</dbReference>
<dbReference type="InterPro" id="IPR051198">
    <property type="entry name" value="BchE-like"/>
</dbReference>
<evidence type="ECO:0000256" key="7">
    <source>
        <dbReference type="ARBA" id="ARBA00023014"/>
    </source>
</evidence>
<dbReference type="PANTHER" id="PTHR43409:SF7">
    <property type="entry name" value="BLL1977 PROTEIN"/>
    <property type="match status" value="1"/>
</dbReference>
<dbReference type="GO" id="GO:0051539">
    <property type="term" value="F:4 iron, 4 sulfur cluster binding"/>
    <property type="evidence" value="ECO:0007669"/>
    <property type="project" value="UniProtKB-KW"/>
</dbReference>
<dbReference type="PROSITE" id="PS51332">
    <property type="entry name" value="B12_BINDING"/>
    <property type="match status" value="1"/>
</dbReference>
<name>A0A532V319_UNCL8</name>
<dbReference type="InterPro" id="IPR007197">
    <property type="entry name" value="rSAM"/>
</dbReference>
<evidence type="ECO:0000259" key="9">
    <source>
        <dbReference type="PROSITE" id="PS51918"/>
    </source>
</evidence>
<dbReference type="Gene3D" id="3.40.50.280">
    <property type="entry name" value="Cobalamin-binding domain"/>
    <property type="match status" value="1"/>
</dbReference>
<evidence type="ECO:0000259" key="8">
    <source>
        <dbReference type="PROSITE" id="PS51332"/>
    </source>
</evidence>
<dbReference type="InterPro" id="IPR013785">
    <property type="entry name" value="Aldolase_TIM"/>
</dbReference>
<keyword evidence="3" id="KW-0808">Transferase</keyword>
<keyword evidence="6" id="KW-0408">Iron</keyword>
<dbReference type="PROSITE" id="PS51918">
    <property type="entry name" value="RADICAL_SAM"/>
    <property type="match status" value="1"/>
</dbReference>
<organism evidence="10 11">
    <name type="scientific">candidate division LCP-89 bacterium B3_LCP</name>
    <dbReference type="NCBI Taxonomy" id="2012998"/>
    <lineage>
        <taxon>Bacteria</taxon>
        <taxon>Pseudomonadati</taxon>
        <taxon>Bacteria division LCP-89</taxon>
    </lineage>
</organism>
<protein>
    <submittedName>
        <fullName evidence="10">Uncharacterized protein</fullName>
    </submittedName>
</protein>
<dbReference type="SFLD" id="SFLDG01123">
    <property type="entry name" value="methyltransferase_(Class_B)"/>
    <property type="match status" value="1"/>
</dbReference>
<comment type="cofactor">
    <cofactor evidence="1">
        <name>[4Fe-4S] cluster</name>
        <dbReference type="ChEBI" id="CHEBI:49883"/>
    </cofactor>
</comment>
<evidence type="ECO:0000256" key="2">
    <source>
        <dbReference type="ARBA" id="ARBA00022603"/>
    </source>
</evidence>
<dbReference type="PANTHER" id="PTHR43409">
    <property type="entry name" value="ANAEROBIC MAGNESIUM-PROTOPORPHYRIN IX MONOMETHYL ESTER CYCLASE-RELATED"/>
    <property type="match status" value="1"/>
</dbReference>
<gene>
    <name evidence="10" type="ORF">CEE37_03290</name>
</gene>
<comment type="caution">
    <text evidence="10">The sequence shown here is derived from an EMBL/GenBank/DDBJ whole genome shotgun (WGS) entry which is preliminary data.</text>
</comment>
<keyword evidence="7" id="KW-0411">Iron-sulfur</keyword>
<dbReference type="CDD" id="cd02068">
    <property type="entry name" value="radical_SAM_B12_BD"/>
    <property type="match status" value="1"/>
</dbReference>
<dbReference type="InterPro" id="IPR034466">
    <property type="entry name" value="Methyltransferase_Class_B"/>
</dbReference>
<dbReference type="GO" id="GO:0003824">
    <property type="term" value="F:catalytic activity"/>
    <property type="evidence" value="ECO:0007669"/>
    <property type="project" value="InterPro"/>
</dbReference>
<proteinExistence type="predicted"/>
<feature type="domain" description="B12-binding" evidence="8">
    <location>
        <begin position="1"/>
        <end position="127"/>
    </location>
</feature>
<evidence type="ECO:0000313" key="11">
    <source>
        <dbReference type="Proteomes" id="UP000319619"/>
    </source>
</evidence>
<sequence>MAKVLFLQTIQFEFTGVMYISAYLKRAGHQVDLLLESEEGDQFYPKIKEYNPDLIAFSSMTGDHVRCLEIASEVKKFSDVPTLMGGPHATFFPETVEHPAMDVICRGEGEEAAAELCQRIDAREDFSNVRNLWVKRNGQVFENEIGPGENDLDKYPIPDRDVYYKYPYLRDYPTKPFITGRGCPYLCTFCFNRDFNRMYHGKVKMLRRHSAERAVEEMVQAKRKYPLKRIFINDDIFILDPDWLEEFVPLYKREVGLPFACNVRANLVDERRVVLLKDAGCFMVSFGIESGDAELRKSILRKNITDEQIYRSAELFHKNGIKMKTFNIIGLPDETLEKALKTVRINADIKVDYPWCSILQPYPRTELAEIARSKGLIKEDFSLDDLEASFFSGSVLKQPNIKELLRIQKLFYIGVKMPWTIPLIARMAKLPLDKLYFLLFGLTYTYRFMRETDIGIWNTIKFVLRHRKNL</sequence>
<dbReference type="GO" id="GO:0031419">
    <property type="term" value="F:cobalamin binding"/>
    <property type="evidence" value="ECO:0007669"/>
    <property type="project" value="InterPro"/>
</dbReference>
<dbReference type="Pfam" id="PF02310">
    <property type="entry name" value="B12-binding"/>
    <property type="match status" value="1"/>
</dbReference>